<organism evidence="10 11">
    <name type="scientific">Murimonas intestini</name>
    <dbReference type="NCBI Taxonomy" id="1337051"/>
    <lineage>
        <taxon>Bacteria</taxon>
        <taxon>Bacillati</taxon>
        <taxon>Bacillota</taxon>
        <taxon>Clostridia</taxon>
        <taxon>Lachnospirales</taxon>
        <taxon>Lachnospiraceae</taxon>
        <taxon>Murimonas</taxon>
    </lineage>
</organism>
<dbReference type="Gene3D" id="3.20.20.300">
    <property type="entry name" value="Glycoside hydrolase, family 3, N-terminal domain"/>
    <property type="match status" value="1"/>
</dbReference>
<reference evidence="10 11" key="1">
    <citation type="submission" date="2018-05" db="EMBL/GenBank/DDBJ databases">
        <authorList>
            <person name="Goeker M."/>
            <person name="Huntemann M."/>
            <person name="Clum A."/>
            <person name="Pillay M."/>
            <person name="Palaniappan K."/>
            <person name="Varghese N."/>
            <person name="Mikhailova N."/>
            <person name="Stamatis D."/>
            <person name="Reddy T."/>
            <person name="Daum C."/>
            <person name="Shapiro N."/>
            <person name="Ivanova N."/>
            <person name="Kyrpides N."/>
            <person name="Woyke T."/>
        </authorList>
    </citation>
    <scope>NUCLEOTIDE SEQUENCE [LARGE SCALE GENOMIC DNA]</scope>
    <source>
        <strain evidence="10 11">DSM 26524</strain>
    </source>
</reference>
<feature type="chain" id="PRO_5044497006" description="beta-glucosidase" evidence="7">
    <location>
        <begin position="28"/>
        <end position="806"/>
    </location>
</feature>
<comment type="caution">
    <text evidence="10">The sequence shown here is derived from an EMBL/GenBank/DDBJ whole genome shotgun (WGS) entry which is preliminary data.</text>
</comment>
<evidence type="ECO:0000256" key="5">
    <source>
        <dbReference type="ARBA" id="ARBA00022801"/>
    </source>
</evidence>
<evidence type="ECO:0000313" key="11">
    <source>
        <dbReference type="Proteomes" id="UP000245412"/>
    </source>
</evidence>
<dbReference type="InterPro" id="IPR036881">
    <property type="entry name" value="Glyco_hydro_3_C_sf"/>
</dbReference>
<comment type="catalytic activity">
    <reaction evidence="1">
        <text>Hydrolysis of terminal, non-reducing beta-D-glucosyl residues with release of beta-D-glucose.</text>
        <dbReference type="EC" id="3.2.1.21"/>
    </reaction>
</comment>
<evidence type="ECO:0000256" key="1">
    <source>
        <dbReference type="ARBA" id="ARBA00000448"/>
    </source>
</evidence>
<dbReference type="Proteomes" id="UP000245412">
    <property type="component" value="Unassembled WGS sequence"/>
</dbReference>
<protein>
    <recommendedName>
        <fullName evidence="3">beta-glucosidase</fullName>
        <ecNumber evidence="3">3.2.1.21</ecNumber>
    </recommendedName>
</protein>
<dbReference type="RefSeq" id="WP_109748491.1">
    <property type="nucleotide sequence ID" value="NZ_JANKBI010000018.1"/>
</dbReference>
<dbReference type="PANTHER" id="PTHR30620:SF16">
    <property type="entry name" value="LYSOSOMAL BETA GLUCOSIDASE"/>
    <property type="match status" value="1"/>
</dbReference>
<dbReference type="PANTHER" id="PTHR30620">
    <property type="entry name" value="PERIPLASMIC BETA-GLUCOSIDASE-RELATED"/>
    <property type="match status" value="1"/>
</dbReference>
<evidence type="ECO:0000256" key="4">
    <source>
        <dbReference type="ARBA" id="ARBA00022729"/>
    </source>
</evidence>
<evidence type="ECO:0000256" key="6">
    <source>
        <dbReference type="ARBA" id="ARBA00023295"/>
    </source>
</evidence>
<keyword evidence="5" id="KW-0378">Hydrolase</keyword>
<dbReference type="Pfam" id="PF00933">
    <property type="entry name" value="Glyco_hydro_3"/>
    <property type="match status" value="1"/>
</dbReference>
<feature type="domain" description="Glycoside hydrolase family 3 C-terminal" evidence="9">
    <location>
        <begin position="561"/>
        <end position="745"/>
    </location>
</feature>
<accession>A0AB73SYN8</accession>
<comment type="similarity">
    <text evidence="2">Belongs to the glycosyl hydrolase 3 family.</text>
</comment>
<feature type="domain" description="Glycoside hydrolase family 3 N-terminal" evidence="8">
    <location>
        <begin position="253"/>
        <end position="512"/>
    </location>
</feature>
<evidence type="ECO:0000313" key="10">
    <source>
        <dbReference type="EMBL" id="PWJ72506.1"/>
    </source>
</evidence>
<proteinExistence type="inferred from homology"/>
<dbReference type="InterPro" id="IPR036962">
    <property type="entry name" value="Glyco_hydro_3_N_sf"/>
</dbReference>
<sequence length="806" mass="86378">MKKKMRKAVSVTTALTLSMSLTSVAYAAEGGTEAADYIPAPYTADEGLQGPTEYLEPVFYENEDGPTIGVTLVGVISEDGKYFKDSNNNGELDTFEDWRLDTETRVADLLTKLTKEQRIGLLANQLMCSPTVTSADEVYDENGKVDLNQLMVVTEDALNMVVAEEEEIEGDAATKINAGAAAVETAPRPNSTGEMLTFENRSGVLRATTDAETGALWNNATNMTAEYAAVAKNEPTIPFTIISNPQQVIKIPGSMGVAAAVMGAGAEEGDYSLVEHFADVDRQIWDAKGISRMYGPQIDLITDPRWNRNSGTYTEVPDVAAGIASALVKGYQTGTDGAQDGDVALIMKHFPGDGASYNGFESHNAIGQWRIYQTEGSLEKYQLVGFQAAIDAGVAGIMPGYSRPAADGTYGSVAQSYRDVELTPDQVANAYNTTLLQTLLRDTMGFSGFVNTDSGVLSMGMQYGAEELTAPERVAAMINAGSDIIGDGFTGVEWQDYYDAYDQGLIEEAALDRANASTLATVMNMGQFENPYKDVEESKATVEGLSDEIEAIGTDISRKSVVLMKNHENTLPLADVSKKVYIASYTSSGADDETVEKWTGAFEAAGYTIVSKADEADIAFLDVVPGGVSNSNTFMNVIDLVDGLEVEEVNHPENTEKTGEMAEATTLIDVKKIADTAEKVHANGGSVIASIDISSPWILTNLEPYCDALIGSFSTSVDARMDVLTGAYNPTGKLPVTMVSCNEVIAVNETEVDGNVYEICVSPNDVPGYDKDQYMDAEVLAQSPSGSYAYKDADGNVYAAWFGLSY</sequence>
<dbReference type="InterPro" id="IPR051915">
    <property type="entry name" value="Cellulose_Degrad_GH3"/>
</dbReference>
<gene>
    <name evidence="10" type="ORF">C7383_118117</name>
</gene>
<dbReference type="GO" id="GO:0008422">
    <property type="term" value="F:beta-glucosidase activity"/>
    <property type="evidence" value="ECO:0007669"/>
    <property type="project" value="UniProtKB-EC"/>
</dbReference>
<keyword evidence="11" id="KW-1185">Reference proteome</keyword>
<dbReference type="SUPFAM" id="SSF52279">
    <property type="entry name" value="Beta-D-glucan exohydrolase, C-terminal domain"/>
    <property type="match status" value="1"/>
</dbReference>
<feature type="signal peptide" evidence="7">
    <location>
        <begin position="1"/>
        <end position="27"/>
    </location>
</feature>
<evidence type="ECO:0000256" key="3">
    <source>
        <dbReference type="ARBA" id="ARBA00012744"/>
    </source>
</evidence>
<dbReference type="GO" id="GO:0009251">
    <property type="term" value="P:glucan catabolic process"/>
    <property type="evidence" value="ECO:0007669"/>
    <property type="project" value="TreeGrafter"/>
</dbReference>
<dbReference type="InterPro" id="IPR001764">
    <property type="entry name" value="Glyco_hydro_3_N"/>
</dbReference>
<evidence type="ECO:0000259" key="8">
    <source>
        <dbReference type="Pfam" id="PF00933"/>
    </source>
</evidence>
<keyword evidence="6" id="KW-0326">Glycosidase</keyword>
<dbReference type="Pfam" id="PF01915">
    <property type="entry name" value="Glyco_hydro_3_C"/>
    <property type="match status" value="1"/>
</dbReference>
<name>A0AB73SYN8_9FIRM</name>
<evidence type="ECO:0000259" key="9">
    <source>
        <dbReference type="Pfam" id="PF01915"/>
    </source>
</evidence>
<dbReference type="Gene3D" id="3.40.50.1700">
    <property type="entry name" value="Glycoside hydrolase family 3 C-terminal domain"/>
    <property type="match status" value="1"/>
</dbReference>
<dbReference type="EC" id="3.2.1.21" evidence="3"/>
<evidence type="ECO:0000256" key="7">
    <source>
        <dbReference type="SAM" id="SignalP"/>
    </source>
</evidence>
<evidence type="ECO:0000256" key="2">
    <source>
        <dbReference type="ARBA" id="ARBA00005336"/>
    </source>
</evidence>
<dbReference type="EMBL" id="QGGY01000018">
    <property type="protein sequence ID" value="PWJ72506.1"/>
    <property type="molecule type" value="Genomic_DNA"/>
</dbReference>
<keyword evidence="4 7" id="KW-0732">Signal</keyword>
<dbReference type="InterPro" id="IPR002772">
    <property type="entry name" value="Glyco_hydro_3_C"/>
</dbReference>
<dbReference type="InterPro" id="IPR017853">
    <property type="entry name" value="GH"/>
</dbReference>
<dbReference type="SUPFAM" id="SSF51445">
    <property type="entry name" value="(Trans)glycosidases"/>
    <property type="match status" value="1"/>
</dbReference>
<dbReference type="AlphaFoldDB" id="A0AB73SYN8"/>